<evidence type="ECO:0000259" key="6">
    <source>
        <dbReference type="PROSITE" id="PS50850"/>
    </source>
</evidence>
<dbReference type="InterPro" id="IPR011701">
    <property type="entry name" value="MFS"/>
</dbReference>
<gene>
    <name evidence="7" type="ORF">GRF29_216g697005</name>
</gene>
<feature type="transmembrane region" description="Helical" evidence="5">
    <location>
        <begin position="372"/>
        <end position="391"/>
    </location>
</feature>
<comment type="caution">
    <text evidence="7">The sequence shown here is derived from an EMBL/GenBank/DDBJ whole genome shotgun (WGS) entry which is preliminary data.</text>
</comment>
<feature type="transmembrane region" description="Helical" evidence="5">
    <location>
        <begin position="125"/>
        <end position="144"/>
    </location>
</feature>
<dbReference type="InterPro" id="IPR020846">
    <property type="entry name" value="MFS_dom"/>
</dbReference>
<feature type="transmembrane region" description="Helical" evidence="5">
    <location>
        <begin position="292"/>
        <end position="319"/>
    </location>
</feature>
<proteinExistence type="predicted"/>
<evidence type="ECO:0000256" key="2">
    <source>
        <dbReference type="ARBA" id="ARBA00022692"/>
    </source>
</evidence>
<dbReference type="PANTHER" id="PTHR23502">
    <property type="entry name" value="MAJOR FACILITATOR SUPERFAMILY"/>
    <property type="match status" value="1"/>
</dbReference>
<feature type="transmembrane region" description="Helical" evidence="5">
    <location>
        <begin position="397"/>
        <end position="420"/>
    </location>
</feature>
<evidence type="ECO:0000313" key="7">
    <source>
        <dbReference type="EMBL" id="KAK3197600.1"/>
    </source>
</evidence>
<dbReference type="SUPFAM" id="SSF53474">
    <property type="entry name" value="alpha/beta-Hydrolases"/>
    <property type="match status" value="1"/>
</dbReference>
<feature type="transmembrane region" description="Helical" evidence="5">
    <location>
        <begin position="508"/>
        <end position="526"/>
    </location>
</feature>
<dbReference type="InterPro" id="IPR036259">
    <property type="entry name" value="MFS_trans_sf"/>
</dbReference>
<organism evidence="7 8">
    <name type="scientific">Pseudopithomyces chartarum</name>
    <dbReference type="NCBI Taxonomy" id="1892770"/>
    <lineage>
        <taxon>Eukaryota</taxon>
        <taxon>Fungi</taxon>
        <taxon>Dikarya</taxon>
        <taxon>Ascomycota</taxon>
        <taxon>Pezizomycotina</taxon>
        <taxon>Dothideomycetes</taxon>
        <taxon>Pleosporomycetidae</taxon>
        <taxon>Pleosporales</taxon>
        <taxon>Massarineae</taxon>
        <taxon>Didymosphaeriaceae</taxon>
        <taxon>Pseudopithomyces</taxon>
    </lineage>
</organism>
<dbReference type="GO" id="GO:0022857">
    <property type="term" value="F:transmembrane transporter activity"/>
    <property type="evidence" value="ECO:0007669"/>
    <property type="project" value="InterPro"/>
</dbReference>
<keyword evidence="3 5" id="KW-1133">Transmembrane helix</keyword>
<evidence type="ECO:0000256" key="3">
    <source>
        <dbReference type="ARBA" id="ARBA00022989"/>
    </source>
</evidence>
<evidence type="ECO:0000256" key="4">
    <source>
        <dbReference type="ARBA" id="ARBA00023136"/>
    </source>
</evidence>
<dbReference type="Pfam" id="PF12697">
    <property type="entry name" value="Abhydrolase_6"/>
    <property type="match status" value="1"/>
</dbReference>
<dbReference type="Pfam" id="PF07690">
    <property type="entry name" value="MFS_1"/>
    <property type="match status" value="1"/>
</dbReference>
<dbReference type="GO" id="GO:0003824">
    <property type="term" value="F:catalytic activity"/>
    <property type="evidence" value="ECO:0007669"/>
    <property type="project" value="InterPro"/>
</dbReference>
<dbReference type="SUPFAM" id="SSF103473">
    <property type="entry name" value="MFS general substrate transporter"/>
    <property type="match status" value="1"/>
</dbReference>
<keyword evidence="8" id="KW-1185">Reference proteome</keyword>
<dbReference type="InterPro" id="IPR000073">
    <property type="entry name" value="AB_hydrolase_1"/>
</dbReference>
<feature type="transmembrane region" description="Helical" evidence="5">
    <location>
        <begin position="465"/>
        <end position="488"/>
    </location>
</feature>
<comment type="subcellular location">
    <subcellularLocation>
        <location evidence="1">Membrane</location>
        <topology evidence="1">Multi-pass membrane protein</topology>
    </subcellularLocation>
</comment>
<dbReference type="Gene3D" id="1.20.1250.20">
    <property type="entry name" value="MFS general substrate transporter like domains"/>
    <property type="match status" value="1"/>
</dbReference>
<feature type="transmembrane region" description="Helical" evidence="5">
    <location>
        <begin position="184"/>
        <end position="201"/>
    </location>
</feature>
<keyword evidence="2 5" id="KW-0812">Transmembrane</keyword>
<dbReference type="EMBL" id="WVTA01000018">
    <property type="protein sequence ID" value="KAK3197600.1"/>
    <property type="molecule type" value="Genomic_DNA"/>
</dbReference>
<name>A0AAN6LPB3_9PLEO</name>
<feature type="transmembrane region" description="Helical" evidence="5">
    <location>
        <begin position="432"/>
        <end position="453"/>
    </location>
</feature>
<dbReference type="PRINTS" id="PR00412">
    <property type="entry name" value="EPOXHYDRLASE"/>
</dbReference>
<dbReference type="InterPro" id="IPR029058">
    <property type="entry name" value="AB_hydrolase_fold"/>
</dbReference>
<protein>
    <recommendedName>
        <fullName evidence="6">Major facilitator superfamily (MFS) profile domain-containing protein</fullName>
    </recommendedName>
</protein>
<feature type="transmembrane region" description="Helical" evidence="5">
    <location>
        <begin position="331"/>
        <end position="351"/>
    </location>
</feature>
<dbReference type="AlphaFoldDB" id="A0AAN6LPB3"/>
<evidence type="ECO:0000256" key="5">
    <source>
        <dbReference type="SAM" id="Phobius"/>
    </source>
</evidence>
<dbReference type="InterPro" id="IPR000639">
    <property type="entry name" value="Epox_hydrolase-like"/>
</dbReference>
<evidence type="ECO:0000256" key="1">
    <source>
        <dbReference type="ARBA" id="ARBA00004141"/>
    </source>
</evidence>
<feature type="transmembrane region" description="Helical" evidence="5">
    <location>
        <begin position="93"/>
        <end position="113"/>
    </location>
</feature>
<dbReference type="PROSITE" id="PS50850">
    <property type="entry name" value="MFS"/>
    <property type="match status" value="1"/>
</dbReference>
<feature type="transmembrane region" description="Helical" evidence="5">
    <location>
        <begin position="57"/>
        <end position="81"/>
    </location>
</feature>
<accession>A0AAN6LPB3</accession>
<dbReference type="CDD" id="cd17323">
    <property type="entry name" value="MFS_Tpo1_MDR_like"/>
    <property type="match status" value="1"/>
</dbReference>
<dbReference type="PANTHER" id="PTHR23502:SF60">
    <property type="entry name" value="MAJOR FACILITATOR SUPERFAMILY (MFS) PROFILE DOMAIN-CONTAINING PROTEIN-RELATED"/>
    <property type="match status" value="1"/>
</dbReference>
<reference evidence="7 8" key="1">
    <citation type="submission" date="2021-02" db="EMBL/GenBank/DDBJ databases">
        <title>Genome assembly of Pseudopithomyces chartarum.</title>
        <authorList>
            <person name="Jauregui R."/>
            <person name="Singh J."/>
            <person name="Voisey C."/>
        </authorList>
    </citation>
    <scope>NUCLEOTIDE SEQUENCE [LARGE SCALE GENOMIC DNA]</scope>
    <source>
        <strain evidence="7 8">AGR01</strain>
    </source>
</reference>
<feature type="transmembrane region" description="Helical" evidence="5">
    <location>
        <begin position="150"/>
        <end position="172"/>
    </location>
</feature>
<dbReference type="Gene3D" id="3.40.50.1820">
    <property type="entry name" value="alpha/beta hydrolase"/>
    <property type="match status" value="1"/>
</dbReference>
<feature type="domain" description="Major facilitator superfamily (MFS) profile" evidence="6">
    <location>
        <begin position="59"/>
        <end position="493"/>
    </location>
</feature>
<dbReference type="Proteomes" id="UP001280581">
    <property type="component" value="Unassembled WGS sequence"/>
</dbReference>
<feature type="transmembrane region" description="Helical" evidence="5">
    <location>
        <begin position="213"/>
        <end position="233"/>
    </location>
</feature>
<evidence type="ECO:0000313" key="8">
    <source>
        <dbReference type="Proteomes" id="UP001280581"/>
    </source>
</evidence>
<keyword evidence="4 5" id="KW-0472">Membrane</keyword>
<feature type="transmembrane region" description="Helical" evidence="5">
    <location>
        <begin position="532"/>
        <end position="549"/>
    </location>
</feature>
<sequence length="998" mass="109986">MAPVNGEDDSSNGLAPSGGIDAHEDIRLGRLLHLYRTAWDGPNDPQDPYNWKLSRKLGIGAVVSLGQLIAYMSASMIAPALGDIQRDVGADAATTQVIMLVTFLGFALGPFLFASLAETYGRRPVWMMGNVWFILWNAVVPLGRIEGVMIFARLMAGVGASVDITLAFPTMADLFREEDRGKSMAIVSLLTYAGPAVGPLLGGVVTQYLSWEWVFWIISIVNTVVTIIGFVLLEETYTPVLLRRKRLDRMSITSTHKTLVEKYRQTIKDVHNNTDLLDGLGRPLRLYWTRPIIYLVAALLALDMGVYCLMLSSFSSLWIDQYHSSEFKSSLHYIAVAIGATVNGQFGSYLMDRLYGTLKRRNGGVGKPEFRIPYLIPGLILMPAGLLWYGWTAHYRLSWIMVDFGVAVFTLGSFTTAQAVNAYQLDEFSEHGASAMAASCLLQNVIGFILPIFAPQLYEAMGYGWGNSLIALVMIGLGCPMAAVLWFWGERIRAAGKAAKPTANGAQIGILVNILSQLFAMLGSILLRGFAFVYASASLLAVLVTATVRDGAFRKRSSKEEVKELQIAQKAFWSVDLNPLPGFSHQFFTLRNGVKLHYVVKTAPNLRKDSLPSSPDRPSPQNVAIFLHGFPDSYLLWRRVLQTSSLDSQILIALDLPGYGGSEGLESYSANDVLESITEFLLAMREKYLRDEAKLVVVSHDWGAIIAARLASEAASLANRWIISSIAIPELGWSNAAAKVASAKQMLHTYLRQPLRISLLKNALSTLSPVWSQMRRSFYIYIFNLPYPLSNIFPTFGNYWFLRLLHKAGVGRLGSSTYRPLTPRERGEAMASSIGPGAAQIDETDGYSSTLKARLSHNGMLEKFRIYREGLFRGPWEKSIETVVALSELQSNSKRSFSASGAGLFDNGPPGALKAPATIIYGIDDPAFEKRLALDGISDYLTKDSQTLILEDSGHWLPLEVKGSRVIGEVAAWALGNDPRPLKTVLQDRGLWDFTRAP</sequence>
<dbReference type="GO" id="GO:0016020">
    <property type="term" value="C:membrane"/>
    <property type="evidence" value="ECO:0007669"/>
    <property type="project" value="UniProtKB-SubCell"/>
</dbReference>